<keyword evidence="9 12" id="KW-1133">Transmembrane helix</keyword>
<evidence type="ECO:0000256" key="9">
    <source>
        <dbReference type="ARBA" id="ARBA00022989"/>
    </source>
</evidence>
<dbReference type="GO" id="GO:0043190">
    <property type="term" value="C:ATP-binding cassette (ABC) transporter complex"/>
    <property type="evidence" value="ECO:0007669"/>
    <property type="project" value="InterPro"/>
</dbReference>
<dbReference type="Proteomes" id="UP000198762">
    <property type="component" value="Unassembled WGS sequence"/>
</dbReference>
<evidence type="ECO:0000256" key="11">
    <source>
        <dbReference type="ARBA" id="ARBA00026081"/>
    </source>
</evidence>
<keyword evidence="7" id="KW-0997">Cell inner membrane</keyword>
<keyword evidence="5" id="KW-0813">Transport</keyword>
<dbReference type="AlphaFoldDB" id="A0A1H9YML8"/>
<accession>A0A1H9YML8</accession>
<dbReference type="PANTHER" id="PTHR33529">
    <property type="entry name" value="SLR0882 PROTEIN-RELATED"/>
    <property type="match status" value="1"/>
</dbReference>
<evidence type="ECO:0000256" key="7">
    <source>
        <dbReference type="ARBA" id="ARBA00022519"/>
    </source>
</evidence>
<evidence type="ECO:0000256" key="6">
    <source>
        <dbReference type="ARBA" id="ARBA00022475"/>
    </source>
</evidence>
<feature type="transmembrane region" description="Helical" evidence="12">
    <location>
        <begin position="298"/>
        <end position="318"/>
    </location>
</feature>
<keyword evidence="14" id="KW-1185">Reference proteome</keyword>
<dbReference type="GO" id="GO:0055085">
    <property type="term" value="P:transmembrane transport"/>
    <property type="evidence" value="ECO:0007669"/>
    <property type="project" value="InterPro"/>
</dbReference>
<dbReference type="EMBL" id="FOHZ01000001">
    <property type="protein sequence ID" value="SES70285.1"/>
    <property type="molecule type" value="Genomic_DNA"/>
</dbReference>
<reference evidence="14" key="1">
    <citation type="submission" date="2016-10" db="EMBL/GenBank/DDBJ databases">
        <authorList>
            <person name="Varghese N."/>
            <person name="Submissions S."/>
        </authorList>
    </citation>
    <scope>NUCLEOTIDE SEQUENCE [LARGE SCALE GENOMIC DNA]</scope>
    <source>
        <strain evidence="14">CGMCC 1.6489</strain>
    </source>
</reference>
<evidence type="ECO:0000256" key="10">
    <source>
        <dbReference type="ARBA" id="ARBA00023136"/>
    </source>
</evidence>
<evidence type="ECO:0000256" key="5">
    <source>
        <dbReference type="ARBA" id="ARBA00022448"/>
    </source>
</evidence>
<comment type="subcellular location">
    <subcellularLocation>
        <location evidence="2">Cell inner membrane</location>
        <topology evidence="2">Multi-pass membrane protein</topology>
    </subcellularLocation>
</comment>
<proteinExistence type="inferred from homology"/>
<organism evidence="13 14">
    <name type="scientific">Marinobacter segnicrescens</name>
    <dbReference type="NCBI Taxonomy" id="430453"/>
    <lineage>
        <taxon>Bacteria</taxon>
        <taxon>Pseudomonadati</taxon>
        <taxon>Pseudomonadota</taxon>
        <taxon>Gammaproteobacteria</taxon>
        <taxon>Pseudomonadales</taxon>
        <taxon>Marinobacteraceae</taxon>
        <taxon>Marinobacter</taxon>
    </lineage>
</organism>
<dbReference type="InterPro" id="IPR005495">
    <property type="entry name" value="LptG/LptF_permease"/>
</dbReference>
<dbReference type="InterPro" id="IPR030922">
    <property type="entry name" value="LptF"/>
</dbReference>
<dbReference type="PANTHER" id="PTHR33529:SF7">
    <property type="entry name" value="LIPOPOLYSACCHARIDE EXPORT SYSTEM PERMEASE PROTEIN LPTF"/>
    <property type="match status" value="1"/>
</dbReference>
<feature type="transmembrane region" description="Helical" evidence="12">
    <location>
        <begin position="53"/>
        <end position="78"/>
    </location>
</feature>
<keyword evidence="6" id="KW-1003">Cell membrane</keyword>
<feature type="transmembrane region" description="Helical" evidence="12">
    <location>
        <begin position="267"/>
        <end position="286"/>
    </location>
</feature>
<evidence type="ECO:0000256" key="8">
    <source>
        <dbReference type="ARBA" id="ARBA00022692"/>
    </source>
</evidence>
<evidence type="ECO:0000256" key="1">
    <source>
        <dbReference type="ARBA" id="ARBA00002265"/>
    </source>
</evidence>
<protein>
    <recommendedName>
        <fullName evidence="4">Lipopolysaccharide export system permease protein LptF</fullName>
    </recommendedName>
</protein>
<comment type="similarity">
    <text evidence="3">Belongs to the LptF/LptG family.</text>
</comment>
<evidence type="ECO:0000256" key="3">
    <source>
        <dbReference type="ARBA" id="ARBA00007725"/>
    </source>
</evidence>
<evidence type="ECO:0000256" key="4">
    <source>
        <dbReference type="ARBA" id="ARBA00014213"/>
    </source>
</evidence>
<keyword evidence="10 12" id="KW-0472">Membrane</keyword>
<keyword evidence="8 12" id="KW-0812">Transmembrane</keyword>
<dbReference type="OrthoDB" id="9778062at2"/>
<feature type="transmembrane region" description="Helical" evidence="12">
    <location>
        <begin position="99"/>
        <end position="121"/>
    </location>
</feature>
<sequence>MSIIFRYLTRQTLTTMAAVSGVLLLVFMSGRFIKYLAEAAAGELSGDVLFAIMAYRFPGFLELILPLGFFIGILLAYGRMYLESEMTVLFACGVSDRQVLGHTLIAGFLVMLLVGAMSLWITPWGMKNVERIFDEQSQATEFEMLAPGRFQTLGSGGRATYTESLSDDKLRLQGVFIAEYSEADQSLSLVVAEEGSQFIDDDTGSRFLVLERGTRFQGLPGELDYDITEFEAYGLKVAESPVMGSEDEEGMSTLALMRSDDPELRALLHWRFSLPLIVPVVTLLAVRLSRVNPRQGRFFHLLPAMMIYILYLGLLIVARDALASGHIPEWIGMTWVHLLFLGLGLWLQFGPVWMRKRRLERKGGTRATT</sequence>
<comment type="subunit">
    <text evidence="11">Component of the lipopolysaccharide transport and assembly complex. The LptBFG transporter is composed of two ATP-binding proteins (LptB) and two transmembrane proteins (LptF and LptG).</text>
</comment>
<feature type="transmembrane region" description="Helical" evidence="12">
    <location>
        <begin position="12"/>
        <end position="33"/>
    </location>
</feature>
<dbReference type="GO" id="GO:0015920">
    <property type="term" value="P:lipopolysaccharide transport"/>
    <property type="evidence" value="ECO:0007669"/>
    <property type="project" value="TreeGrafter"/>
</dbReference>
<dbReference type="NCBIfam" id="TIGR04407">
    <property type="entry name" value="LptF_YjgP"/>
    <property type="match status" value="1"/>
</dbReference>
<feature type="transmembrane region" description="Helical" evidence="12">
    <location>
        <begin position="330"/>
        <end position="353"/>
    </location>
</feature>
<evidence type="ECO:0000256" key="12">
    <source>
        <dbReference type="SAM" id="Phobius"/>
    </source>
</evidence>
<gene>
    <name evidence="13" type="ORF">SAMN04487962_101248</name>
</gene>
<comment type="function">
    <text evidence="1">Part of the ABC transporter complex LptBFG involved in the translocation of lipopolysaccharide (LPS) from the inner membrane to the outer membrane.</text>
</comment>
<name>A0A1H9YML8_9GAMM</name>
<evidence type="ECO:0000313" key="14">
    <source>
        <dbReference type="Proteomes" id="UP000198762"/>
    </source>
</evidence>
<dbReference type="STRING" id="430453.SAMN04487962_101248"/>
<evidence type="ECO:0000313" key="13">
    <source>
        <dbReference type="EMBL" id="SES70285.1"/>
    </source>
</evidence>
<dbReference type="RefSeq" id="WP_091848401.1">
    <property type="nucleotide sequence ID" value="NZ_FOHZ01000001.1"/>
</dbReference>
<evidence type="ECO:0000256" key="2">
    <source>
        <dbReference type="ARBA" id="ARBA00004429"/>
    </source>
</evidence>
<dbReference type="Pfam" id="PF03739">
    <property type="entry name" value="LptF_LptG"/>
    <property type="match status" value="1"/>
</dbReference>